<comment type="caution">
    <text evidence="2">The sequence shown here is derived from an EMBL/GenBank/DDBJ whole genome shotgun (WGS) entry which is preliminary data.</text>
</comment>
<dbReference type="RefSeq" id="WP_322777541.1">
    <property type="nucleotide sequence ID" value="NZ_JARJFB010000196.1"/>
</dbReference>
<sequence>MQINSKSKNKRHLLDTSALIALLKKEPGYETIENIIANSAISSVNLYELVSVLARSGISDLDIDEMIKDIVPEIIPFCEDTSIKAGKLLTITKTYGLSLGDRACIATGDYYKMEIHTTDKVWLKLQPQITAKITVIR</sequence>
<protein>
    <submittedName>
        <fullName evidence="2">Type II toxin-antitoxin system VapC family toxin</fullName>
    </submittedName>
</protein>
<dbReference type="Proteomes" id="UP001291687">
    <property type="component" value="Unassembled WGS sequence"/>
</dbReference>
<feature type="domain" description="PIN" evidence="1">
    <location>
        <begin position="13"/>
        <end position="122"/>
    </location>
</feature>
<dbReference type="InterPro" id="IPR002716">
    <property type="entry name" value="PIN_dom"/>
</dbReference>
<dbReference type="EMBL" id="JARJFB010000196">
    <property type="protein sequence ID" value="MEA0971627.1"/>
    <property type="molecule type" value="Genomic_DNA"/>
</dbReference>
<proteinExistence type="predicted"/>
<accession>A0ABU5NEM4</accession>
<name>A0ABU5NEM4_9RICK</name>
<dbReference type="InterPro" id="IPR029060">
    <property type="entry name" value="PIN-like_dom_sf"/>
</dbReference>
<evidence type="ECO:0000313" key="3">
    <source>
        <dbReference type="Proteomes" id="UP001291687"/>
    </source>
</evidence>
<evidence type="ECO:0000313" key="2">
    <source>
        <dbReference type="EMBL" id="MEA0971627.1"/>
    </source>
</evidence>
<dbReference type="SUPFAM" id="SSF88723">
    <property type="entry name" value="PIN domain-like"/>
    <property type="match status" value="1"/>
</dbReference>
<dbReference type="CDD" id="cd18682">
    <property type="entry name" value="PIN_VapC-like"/>
    <property type="match status" value="1"/>
</dbReference>
<gene>
    <name evidence="2" type="ORF">Megvenef_01611</name>
</gene>
<organism evidence="2 3">
    <name type="scientific">Candidatus Megaera venefica</name>
    <dbReference type="NCBI Taxonomy" id="2055910"/>
    <lineage>
        <taxon>Bacteria</taxon>
        <taxon>Pseudomonadati</taxon>
        <taxon>Pseudomonadota</taxon>
        <taxon>Alphaproteobacteria</taxon>
        <taxon>Rickettsiales</taxon>
        <taxon>Rickettsiaceae</taxon>
        <taxon>Candidatus Megaera</taxon>
    </lineage>
</organism>
<evidence type="ECO:0000259" key="1">
    <source>
        <dbReference type="Pfam" id="PF01850"/>
    </source>
</evidence>
<dbReference type="Pfam" id="PF01850">
    <property type="entry name" value="PIN"/>
    <property type="match status" value="1"/>
</dbReference>
<reference evidence="2 3" key="1">
    <citation type="submission" date="2023-03" db="EMBL/GenBank/DDBJ databases">
        <title>Host association and intracellularity evolved multiple times independently in the Rickettsiales.</title>
        <authorList>
            <person name="Castelli M."/>
            <person name="Nardi T."/>
            <person name="Gammuto L."/>
            <person name="Bellinzona G."/>
            <person name="Sabaneyeva E."/>
            <person name="Potekhin A."/>
            <person name="Serra V."/>
            <person name="Petroni G."/>
            <person name="Sassera D."/>
        </authorList>
    </citation>
    <scope>NUCLEOTIDE SEQUENCE [LARGE SCALE GENOMIC DNA]</scope>
    <source>
        <strain evidence="2 3">Sr 2-6</strain>
    </source>
</reference>
<dbReference type="Gene3D" id="3.40.50.1010">
    <property type="entry name" value="5'-nuclease"/>
    <property type="match status" value="1"/>
</dbReference>
<keyword evidence="3" id="KW-1185">Reference proteome</keyword>